<feature type="transmembrane region" description="Helical" evidence="1">
    <location>
        <begin position="71"/>
        <end position="89"/>
    </location>
</feature>
<feature type="transmembrane region" description="Helical" evidence="1">
    <location>
        <begin position="95"/>
        <end position="113"/>
    </location>
</feature>
<keyword evidence="3" id="KW-1185">Reference proteome</keyword>
<comment type="caution">
    <text evidence="2">The sequence shown here is derived from an EMBL/GenBank/DDBJ whole genome shotgun (WGS) entry which is preliminary data.</text>
</comment>
<feature type="transmembrane region" description="Helical" evidence="1">
    <location>
        <begin position="372"/>
        <end position="395"/>
    </location>
</feature>
<evidence type="ECO:0000256" key="1">
    <source>
        <dbReference type="SAM" id="Phobius"/>
    </source>
</evidence>
<feature type="transmembrane region" description="Helical" evidence="1">
    <location>
        <begin position="229"/>
        <end position="249"/>
    </location>
</feature>
<feature type="transmembrane region" description="Helical" evidence="1">
    <location>
        <begin position="134"/>
        <end position="155"/>
    </location>
</feature>
<proteinExistence type="predicted"/>
<feature type="transmembrane region" description="Helical" evidence="1">
    <location>
        <begin position="336"/>
        <end position="366"/>
    </location>
</feature>
<dbReference type="PATRIC" id="fig|1286632.3.peg.502"/>
<feature type="transmembrane region" description="Helical" evidence="1">
    <location>
        <begin position="161"/>
        <end position="185"/>
    </location>
</feature>
<evidence type="ECO:0000313" key="2">
    <source>
        <dbReference type="EMBL" id="ETN97078.1"/>
    </source>
</evidence>
<protein>
    <submittedName>
        <fullName evidence="2">Putative membrane protein</fullName>
    </submittedName>
</protein>
<gene>
    <name evidence="2" type="ORF">P278_05040</name>
</gene>
<accession>W2USU2</accession>
<organism evidence="2 3">
    <name type="scientific">Zhouia amylolytica AD3</name>
    <dbReference type="NCBI Taxonomy" id="1286632"/>
    <lineage>
        <taxon>Bacteria</taxon>
        <taxon>Pseudomonadati</taxon>
        <taxon>Bacteroidota</taxon>
        <taxon>Flavobacteriia</taxon>
        <taxon>Flavobacteriales</taxon>
        <taxon>Flavobacteriaceae</taxon>
        <taxon>Zhouia</taxon>
    </lineage>
</organism>
<dbReference type="Proteomes" id="UP000018850">
    <property type="component" value="Unassembled WGS sequence"/>
</dbReference>
<keyword evidence="1" id="KW-0472">Membrane</keyword>
<sequence length="410" mass="47098">MLKKLTVVCLINFLIAALMGLTMRLAFISPLNINYRFLTHGHSHVAMLGWVYLMLFTFIVHFYIPNPKKVYGRLFWLTEISVIGMMISFPLQGYAAISISFSTLHIFCSYFFVYRIWKDLGAKPFFSIKLLKTALIFMLISTIGVWCLGPAMVIAGPSSPWYQIAIQFFLHFQFNGWFLIAVLALLIKQFEKLGLLIDNHNFKKFYQLLIIATICTISLPVSWYLKHVIFSWINGLGVILQLGALGYFIKFMRPLLKAFWLRTNLIAKHGLRFALACFVLKIIIQSFSLIPEIASISFQIKNFVIGFIHLTMLGVITGFLFAFMPQTNLIRNTLKWFGFGFYLFLYGFLGTELILFIQGVLFYLQIGLIDSYYQILFVLSSFLPAGIFCILVGVYKNKINNNETTTIKTT</sequence>
<feature type="transmembrane region" description="Helical" evidence="1">
    <location>
        <begin position="7"/>
        <end position="27"/>
    </location>
</feature>
<feature type="transmembrane region" description="Helical" evidence="1">
    <location>
        <begin position="205"/>
        <end position="223"/>
    </location>
</feature>
<evidence type="ECO:0000313" key="3">
    <source>
        <dbReference type="Proteomes" id="UP000018850"/>
    </source>
</evidence>
<feature type="transmembrane region" description="Helical" evidence="1">
    <location>
        <begin position="270"/>
        <end position="291"/>
    </location>
</feature>
<reference evidence="2 3" key="2">
    <citation type="journal article" date="2016" name="Genome Announc.">
        <title>Draft Genome Sequence of Zhouia amylolytica AD3, Isolated from Tidal Flat Sediment.</title>
        <authorList>
            <person name="Jia B."/>
            <person name="Jin H.M."/>
            <person name="Lee H.J."/>
            <person name="Jeon C.O."/>
        </authorList>
    </citation>
    <scope>NUCLEOTIDE SEQUENCE [LARGE SCALE GENOMIC DNA]</scope>
    <source>
        <strain evidence="2 3">AD3</strain>
    </source>
</reference>
<dbReference type="EMBL" id="AYXY01000001">
    <property type="protein sequence ID" value="ETN97078.1"/>
    <property type="molecule type" value="Genomic_DNA"/>
</dbReference>
<feature type="transmembrane region" description="Helical" evidence="1">
    <location>
        <begin position="303"/>
        <end position="324"/>
    </location>
</feature>
<dbReference type="RefSeq" id="WP_038261661.1">
    <property type="nucleotide sequence ID" value="NZ_AYXY01000001.1"/>
</dbReference>
<dbReference type="STRING" id="376730.SAMN04487906_2795"/>
<keyword evidence="1" id="KW-0812">Transmembrane</keyword>
<keyword evidence="1" id="KW-1133">Transmembrane helix</keyword>
<dbReference type="AlphaFoldDB" id="W2USU2"/>
<reference evidence="3" key="1">
    <citation type="submission" date="2013-11" db="EMBL/GenBank/DDBJ databases">
        <title>Draft genome sequence from a member of Zhouia, isolated tidal flat.</title>
        <authorList>
            <person name="Jin H."/>
            <person name="Jeon C.O."/>
        </authorList>
    </citation>
    <scope>NUCLEOTIDE SEQUENCE [LARGE SCALE GENOMIC DNA]</scope>
    <source>
        <strain evidence="3">AD3</strain>
    </source>
</reference>
<name>W2USU2_9FLAO</name>
<feature type="transmembrane region" description="Helical" evidence="1">
    <location>
        <begin position="47"/>
        <end position="64"/>
    </location>
</feature>
<dbReference type="eggNOG" id="COG2010">
    <property type="taxonomic scope" value="Bacteria"/>
</dbReference>